<organism evidence="1 2">
    <name type="scientific">Candidatus Gottesmanbacteria bacterium GW2011_GWA1_43_11</name>
    <dbReference type="NCBI Taxonomy" id="1618436"/>
    <lineage>
        <taxon>Bacteria</taxon>
        <taxon>Candidatus Gottesmaniibacteriota</taxon>
    </lineage>
</organism>
<dbReference type="AlphaFoldDB" id="A0A0G1CF18"/>
<reference evidence="1 2" key="1">
    <citation type="journal article" date="2015" name="Nature">
        <title>rRNA introns, odd ribosomes, and small enigmatic genomes across a large radiation of phyla.</title>
        <authorList>
            <person name="Brown C.T."/>
            <person name="Hug L.A."/>
            <person name="Thomas B.C."/>
            <person name="Sharon I."/>
            <person name="Castelle C.J."/>
            <person name="Singh A."/>
            <person name="Wilkins M.J."/>
            <person name="Williams K.H."/>
            <person name="Banfield J.F."/>
        </authorList>
    </citation>
    <scope>NUCLEOTIDE SEQUENCE [LARGE SCALE GENOMIC DNA]</scope>
</reference>
<protein>
    <submittedName>
        <fullName evidence="1">Uncharacterized protein</fullName>
    </submittedName>
</protein>
<name>A0A0G1CF18_9BACT</name>
<sequence>MYSFAPDSTIGKDFQEAALFVNIKHGKSIIMWIKKGQQDVLK</sequence>
<dbReference type="EMBL" id="LCFB01000020">
    <property type="protein sequence ID" value="KKS84410.1"/>
    <property type="molecule type" value="Genomic_DNA"/>
</dbReference>
<proteinExistence type="predicted"/>
<comment type="caution">
    <text evidence="1">The sequence shown here is derived from an EMBL/GenBank/DDBJ whole genome shotgun (WGS) entry which is preliminary data.</text>
</comment>
<gene>
    <name evidence="1" type="ORF">UV59_C0020G0039</name>
</gene>
<dbReference type="Proteomes" id="UP000034543">
    <property type="component" value="Unassembled WGS sequence"/>
</dbReference>
<evidence type="ECO:0000313" key="2">
    <source>
        <dbReference type="Proteomes" id="UP000034543"/>
    </source>
</evidence>
<accession>A0A0G1CF18</accession>
<evidence type="ECO:0000313" key="1">
    <source>
        <dbReference type="EMBL" id="KKS84410.1"/>
    </source>
</evidence>